<dbReference type="GO" id="GO:0051539">
    <property type="term" value="F:4 iron, 4 sulfur cluster binding"/>
    <property type="evidence" value="ECO:0007669"/>
    <property type="project" value="UniProtKB-KW"/>
</dbReference>
<evidence type="ECO:0000256" key="2">
    <source>
        <dbReference type="ARBA" id="ARBA00022723"/>
    </source>
</evidence>
<keyword evidence="1" id="KW-0004">4Fe-4S</keyword>
<evidence type="ECO:0000256" key="1">
    <source>
        <dbReference type="ARBA" id="ARBA00022485"/>
    </source>
</evidence>
<dbReference type="PROSITE" id="PS51379">
    <property type="entry name" value="4FE4S_FER_2"/>
    <property type="match status" value="2"/>
</dbReference>
<evidence type="ECO:0000313" key="7">
    <source>
        <dbReference type="Proteomes" id="UP000000442"/>
    </source>
</evidence>
<feature type="domain" description="4Fe-4S ferredoxin-type" evidence="5">
    <location>
        <begin position="187"/>
        <end position="216"/>
    </location>
</feature>
<dbReference type="OrthoDB" id="9781559at2"/>
<evidence type="ECO:0000256" key="3">
    <source>
        <dbReference type="ARBA" id="ARBA00023004"/>
    </source>
</evidence>
<keyword evidence="7" id="KW-1185">Reference proteome</keyword>
<keyword evidence="4" id="KW-0411">Iron-sulfur</keyword>
<dbReference type="InterPro" id="IPR017900">
    <property type="entry name" value="4Fe4S_Fe_S_CS"/>
</dbReference>
<dbReference type="InterPro" id="IPR017896">
    <property type="entry name" value="4Fe4S_Fe-S-bd"/>
</dbReference>
<dbReference type="InterPro" id="IPR050157">
    <property type="entry name" value="PSI_iron-sulfur_center"/>
</dbReference>
<dbReference type="eggNOG" id="COG2768">
    <property type="taxonomic scope" value="Bacteria"/>
</dbReference>
<dbReference type="Gene3D" id="3.40.50.11440">
    <property type="match status" value="1"/>
</dbReference>
<sequence>MTATVYFTDFKANSRENLLEKLARLMATAGLDGILDKNDLTAVKLHFGEMGNTAFIRPPFVRRIARAIRERGAIPFLTDANTLYAGTRSDSVSHITTAIANGFSYSSMDSTPIIIADGLRGKSETSVQVGLKHCSEVHIGKEIVAADALVSVAHFKGHELSGFGGTLKNLGMGCASRKGKLDQHSTVSPKIKRKTCIGCGACVDNCPVKAITLEDDKATINPEVCIGCGECIIRCPTGSVNIRWNQTIPVFLEKMMEYTKGVISGKEDKTLFINFITDISPACDCLPYNDAPIVRDIGIVASTDPVAIDQASVDLVNQQQAFANTRLKHNREPGEDKFRGLYPDVDWEIQLDYAETIGLGTRTYELVKLKSLTWKKEVPENQGH</sequence>
<accession>C0QCZ9</accession>
<dbReference type="PANTHER" id="PTHR24960:SF83">
    <property type="entry name" value="4FE-4S FERREDOXIN-TYPE DOMAIN-CONTAINING PROTEIN"/>
    <property type="match status" value="1"/>
</dbReference>
<organism evidence="6 7">
    <name type="scientific">Desulforapulum autotrophicum (strain ATCC 43914 / DSM 3382 / VKM B-1955 / HRM2)</name>
    <name type="common">Desulfobacterium autotrophicum</name>
    <dbReference type="NCBI Taxonomy" id="177437"/>
    <lineage>
        <taxon>Bacteria</taxon>
        <taxon>Pseudomonadati</taxon>
        <taxon>Thermodesulfobacteriota</taxon>
        <taxon>Desulfobacteria</taxon>
        <taxon>Desulfobacterales</taxon>
        <taxon>Desulfobacteraceae</taxon>
        <taxon>Desulforapulum</taxon>
    </lineage>
</organism>
<evidence type="ECO:0000256" key="4">
    <source>
        <dbReference type="ARBA" id="ARBA00023014"/>
    </source>
</evidence>
<dbReference type="EMBL" id="CP001087">
    <property type="protein sequence ID" value="ACN17231.1"/>
    <property type="molecule type" value="Genomic_DNA"/>
</dbReference>
<dbReference type="AlphaFoldDB" id="C0QCZ9"/>
<dbReference type="HOGENOM" id="CLU_046240_0_0_7"/>
<dbReference type="Pfam" id="PF04015">
    <property type="entry name" value="DUF362"/>
    <property type="match status" value="1"/>
</dbReference>
<dbReference type="Gene3D" id="3.30.70.20">
    <property type="match status" value="1"/>
</dbReference>
<dbReference type="Proteomes" id="UP000000442">
    <property type="component" value="Chromosome"/>
</dbReference>
<dbReference type="PANTHER" id="PTHR24960">
    <property type="entry name" value="PHOTOSYSTEM I IRON-SULFUR CENTER-RELATED"/>
    <property type="match status" value="1"/>
</dbReference>
<dbReference type="Pfam" id="PF12838">
    <property type="entry name" value="Fer4_7"/>
    <property type="match status" value="1"/>
</dbReference>
<dbReference type="STRING" id="177437.HRM2_41750"/>
<evidence type="ECO:0000259" key="5">
    <source>
        <dbReference type="PROSITE" id="PS51379"/>
    </source>
</evidence>
<reference evidence="6 7" key="1">
    <citation type="journal article" date="2009" name="Environ. Microbiol.">
        <title>Genome sequence of Desulfobacterium autotrophicum HRM2, a marine sulfate reducer oxidizing organic carbon completely to carbon dioxide.</title>
        <authorList>
            <person name="Strittmatter A.W."/>
            <person name="Liesegang H."/>
            <person name="Rabus R."/>
            <person name="Decker I."/>
            <person name="Amann J."/>
            <person name="Andres S."/>
            <person name="Henne A."/>
            <person name="Fricke W.F."/>
            <person name="Martinez-Arias R."/>
            <person name="Bartels D."/>
            <person name="Goesmann A."/>
            <person name="Krause L."/>
            <person name="Puehler A."/>
            <person name="Klenk H.P."/>
            <person name="Richter M."/>
            <person name="Schuler M."/>
            <person name="Gloeckner F.O."/>
            <person name="Meyerdierks A."/>
            <person name="Gottschalk G."/>
            <person name="Amann R."/>
        </authorList>
    </citation>
    <scope>NUCLEOTIDE SEQUENCE [LARGE SCALE GENOMIC DNA]</scope>
    <source>
        <strain evidence="7">ATCC 43914 / DSM 3382 / HRM2</strain>
    </source>
</reference>
<keyword evidence="2" id="KW-0479">Metal-binding</keyword>
<gene>
    <name evidence="6" type="ordered locus">HRM2_41750</name>
</gene>
<dbReference type="PROSITE" id="PS00198">
    <property type="entry name" value="4FE4S_FER_1"/>
    <property type="match status" value="1"/>
</dbReference>
<proteinExistence type="predicted"/>
<name>C0QCZ9_DESAH</name>
<protein>
    <submittedName>
        <fullName evidence="6">Ferredoxin (Iron-sulfur cluster-binding protein)</fullName>
    </submittedName>
</protein>
<dbReference type="SUPFAM" id="SSF54862">
    <property type="entry name" value="4Fe-4S ferredoxins"/>
    <property type="match status" value="1"/>
</dbReference>
<feature type="domain" description="4Fe-4S ferredoxin-type" evidence="5">
    <location>
        <begin position="217"/>
        <end position="245"/>
    </location>
</feature>
<dbReference type="RefSeq" id="WP_015905964.1">
    <property type="nucleotide sequence ID" value="NC_012108.1"/>
</dbReference>
<evidence type="ECO:0000313" key="6">
    <source>
        <dbReference type="EMBL" id="ACN17231.1"/>
    </source>
</evidence>
<keyword evidence="3" id="KW-0408">Iron</keyword>
<dbReference type="GO" id="GO:0046872">
    <property type="term" value="F:metal ion binding"/>
    <property type="evidence" value="ECO:0007669"/>
    <property type="project" value="UniProtKB-KW"/>
</dbReference>
<dbReference type="InterPro" id="IPR007160">
    <property type="entry name" value="DUF362"/>
</dbReference>
<dbReference type="KEGG" id="dat:HRM2_41750"/>